<dbReference type="Proteomes" id="UP001194746">
    <property type="component" value="Unassembled WGS sequence"/>
</dbReference>
<reference evidence="2" key="2">
    <citation type="submission" date="2020-02" db="EMBL/GenBank/DDBJ databases">
        <authorList>
            <person name="Gilchrist C.L.M."/>
            <person name="Chooi Y.-H."/>
        </authorList>
    </citation>
    <scope>NUCLEOTIDE SEQUENCE</scope>
    <source>
        <strain evidence="2">MST-FP2251</strain>
    </source>
</reference>
<sequence>MALPLVVPAISLPAIFARDLGSITPAQIEAIAPKSQSCGNADLSDECATSKQAVPAIARSFATYKVISPAEKAAVIGLMAFESVEFQYSRNHSPGVPGQGNTFPLTSCASPC</sequence>
<accession>A0AAD4CL62</accession>
<evidence type="ECO:0000256" key="1">
    <source>
        <dbReference type="SAM" id="MobiDB-lite"/>
    </source>
</evidence>
<evidence type="ECO:0000313" key="2">
    <source>
        <dbReference type="EMBL" id="KAF9888544.1"/>
    </source>
</evidence>
<proteinExistence type="predicted"/>
<dbReference type="AlphaFoldDB" id="A0AAD4CL62"/>
<evidence type="ECO:0000313" key="3">
    <source>
        <dbReference type="Proteomes" id="UP001194746"/>
    </source>
</evidence>
<dbReference type="EMBL" id="VCAU01000045">
    <property type="protein sequence ID" value="KAF9888544.1"/>
    <property type="molecule type" value="Genomic_DNA"/>
</dbReference>
<gene>
    <name evidence="2" type="ORF">FE257_008475</name>
</gene>
<comment type="caution">
    <text evidence="2">The sequence shown here is derived from an EMBL/GenBank/DDBJ whole genome shotgun (WGS) entry which is preliminary data.</text>
</comment>
<reference evidence="2" key="1">
    <citation type="journal article" date="2019" name="Beilstein J. Org. Chem.">
        <title>Nanangenines: drimane sesquiterpenoids as the dominant metabolite cohort of a novel Australian fungus, Aspergillus nanangensis.</title>
        <authorList>
            <person name="Lacey H.J."/>
            <person name="Gilchrist C.L.M."/>
            <person name="Crombie A."/>
            <person name="Kalaitzis J.A."/>
            <person name="Vuong D."/>
            <person name="Rutledge P.J."/>
            <person name="Turner P."/>
            <person name="Pitt J.I."/>
            <person name="Lacey E."/>
            <person name="Chooi Y.H."/>
            <person name="Piggott A.M."/>
        </authorList>
    </citation>
    <scope>NUCLEOTIDE SEQUENCE</scope>
    <source>
        <strain evidence="2">MST-FP2251</strain>
    </source>
</reference>
<name>A0AAD4CL62_ASPNN</name>
<organism evidence="2 3">
    <name type="scientific">Aspergillus nanangensis</name>
    <dbReference type="NCBI Taxonomy" id="2582783"/>
    <lineage>
        <taxon>Eukaryota</taxon>
        <taxon>Fungi</taxon>
        <taxon>Dikarya</taxon>
        <taxon>Ascomycota</taxon>
        <taxon>Pezizomycotina</taxon>
        <taxon>Eurotiomycetes</taxon>
        <taxon>Eurotiomycetidae</taxon>
        <taxon>Eurotiales</taxon>
        <taxon>Aspergillaceae</taxon>
        <taxon>Aspergillus</taxon>
        <taxon>Aspergillus subgen. Circumdati</taxon>
    </lineage>
</organism>
<feature type="compositionally biased region" description="Polar residues" evidence="1">
    <location>
        <begin position="99"/>
        <end position="112"/>
    </location>
</feature>
<keyword evidence="3" id="KW-1185">Reference proteome</keyword>
<feature type="region of interest" description="Disordered" evidence="1">
    <location>
        <begin position="92"/>
        <end position="112"/>
    </location>
</feature>
<protein>
    <submittedName>
        <fullName evidence="2">Uncharacterized protein</fullName>
    </submittedName>
</protein>